<dbReference type="InterPro" id="IPR008949">
    <property type="entry name" value="Isoprenoid_synthase_dom_sf"/>
</dbReference>
<dbReference type="InterPro" id="IPR033749">
    <property type="entry name" value="Polyprenyl_synt_CS"/>
</dbReference>
<dbReference type="PROSITE" id="PS00444">
    <property type="entry name" value="POLYPRENYL_SYNTHASE_2"/>
    <property type="match status" value="1"/>
</dbReference>
<evidence type="ECO:0000313" key="9">
    <source>
        <dbReference type="EMBL" id="QDT09170.1"/>
    </source>
</evidence>
<keyword evidence="4" id="KW-0479">Metal-binding</keyword>
<evidence type="ECO:0000256" key="8">
    <source>
        <dbReference type="SAM" id="MobiDB-lite"/>
    </source>
</evidence>
<dbReference type="PROSITE" id="PS00723">
    <property type="entry name" value="POLYPRENYL_SYNTHASE_1"/>
    <property type="match status" value="1"/>
</dbReference>
<dbReference type="PANTHER" id="PTHR43281:SF1">
    <property type="entry name" value="FARNESYL DIPHOSPHATE SYNTHASE"/>
    <property type="match status" value="1"/>
</dbReference>
<keyword evidence="6" id="KW-0414">Isoprene biosynthesis</keyword>
<dbReference type="NCBIfam" id="NF045485">
    <property type="entry name" value="FPPsyn"/>
    <property type="match status" value="1"/>
</dbReference>
<comment type="cofactor">
    <cofactor evidence="1">
        <name>Mg(2+)</name>
        <dbReference type="ChEBI" id="CHEBI:18420"/>
    </cofactor>
</comment>
<dbReference type="GO" id="GO:0004337">
    <property type="term" value="F:(2E,6E)-farnesyl diphosphate synthase activity"/>
    <property type="evidence" value="ECO:0007669"/>
    <property type="project" value="UniProtKB-EC"/>
</dbReference>
<name>A0A517NPX3_9BACT</name>
<dbReference type="AlphaFoldDB" id="A0A517NPX3"/>
<evidence type="ECO:0000313" key="10">
    <source>
        <dbReference type="Proteomes" id="UP000319817"/>
    </source>
</evidence>
<evidence type="ECO:0000256" key="6">
    <source>
        <dbReference type="ARBA" id="ARBA00023229"/>
    </source>
</evidence>
<dbReference type="GO" id="GO:0005737">
    <property type="term" value="C:cytoplasm"/>
    <property type="evidence" value="ECO:0007669"/>
    <property type="project" value="UniProtKB-ARBA"/>
</dbReference>
<gene>
    <name evidence="9" type="ORF">K239x_11150</name>
</gene>
<feature type="region of interest" description="Disordered" evidence="8">
    <location>
        <begin position="173"/>
        <end position="195"/>
    </location>
</feature>
<feature type="region of interest" description="Disordered" evidence="8">
    <location>
        <begin position="1"/>
        <end position="22"/>
    </location>
</feature>
<dbReference type="EC" id="2.5.1.10" evidence="9"/>
<sequence length="321" mass="34273">MTKAVTDPSSADTSNSPADAKAAMDDLRQGIEQALRDATQFDSGCPDELGSAIRYALLAPGKRLRPALVLMAAEACGGSIDDAMPGAVAVEMIHAYSLIHDDLPAMDDDDLRRGRPTVHIAFDESTAILAGDALQPQAFLHLSENVSDPVRAIEAVRVLAKAAGAERLVGGQADDLAAESRDHSRNGEPIEGDDRSLQQLESIHRRKTGALFAASLELGAVLSGASEQARNAVVDYANDLGLAFQVVDDLLDYEADESRLGKRAGKDAERGKLTYPGLLGIEAAREKARELIESAQSHVKLFGDAAWRLNTLANFVLQRTH</sequence>
<dbReference type="GO" id="GO:0046872">
    <property type="term" value="F:metal ion binding"/>
    <property type="evidence" value="ECO:0007669"/>
    <property type="project" value="UniProtKB-KW"/>
</dbReference>
<organism evidence="9 10">
    <name type="scientific">Stieleria marina</name>
    <dbReference type="NCBI Taxonomy" id="1930275"/>
    <lineage>
        <taxon>Bacteria</taxon>
        <taxon>Pseudomonadati</taxon>
        <taxon>Planctomycetota</taxon>
        <taxon>Planctomycetia</taxon>
        <taxon>Pirellulales</taxon>
        <taxon>Pirellulaceae</taxon>
        <taxon>Stieleria</taxon>
    </lineage>
</organism>
<evidence type="ECO:0000256" key="3">
    <source>
        <dbReference type="ARBA" id="ARBA00022679"/>
    </source>
</evidence>
<dbReference type="EMBL" id="CP036526">
    <property type="protein sequence ID" value="QDT09170.1"/>
    <property type="molecule type" value="Genomic_DNA"/>
</dbReference>
<comment type="similarity">
    <text evidence="2 7">Belongs to the FPP/GGPP synthase family.</text>
</comment>
<accession>A0A517NPX3</accession>
<keyword evidence="10" id="KW-1185">Reference proteome</keyword>
<dbReference type="Pfam" id="PF00348">
    <property type="entry name" value="polyprenyl_synt"/>
    <property type="match status" value="1"/>
</dbReference>
<evidence type="ECO:0000256" key="5">
    <source>
        <dbReference type="ARBA" id="ARBA00022842"/>
    </source>
</evidence>
<reference evidence="9 10" key="1">
    <citation type="submission" date="2019-02" db="EMBL/GenBank/DDBJ databases">
        <title>Deep-cultivation of Planctomycetes and their phenomic and genomic characterization uncovers novel biology.</title>
        <authorList>
            <person name="Wiegand S."/>
            <person name="Jogler M."/>
            <person name="Boedeker C."/>
            <person name="Pinto D."/>
            <person name="Vollmers J."/>
            <person name="Rivas-Marin E."/>
            <person name="Kohn T."/>
            <person name="Peeters S.H."/>
            <person name="Heuer A."/>
            <person name="Rast P."/>
            <person name="Oberbeckmann S."/>
            <person name="Bunk B."/>
            <person name="Jeske O."/>
            <person name="Meyerdierks A."/>
            <person name="Storesund J.E."/>
            <person name="Kallscheuer N."/>
            <person name="Luecker S."/>
            <person name="Lage O.M."/>
            <person name="Pohl T."/>
            <person name="Merkel B.J."/>
            <person name="Hornburger P."/>
            <person name="Mueller R.-W."/>
            <person name="Bruemmer F."/>
            <person name="Labrenz M."/>
            <person name="Spormann A.M."/>
            <person name="Op den Camp H."/>
            <person name="Overmann J."/>
            <person name="Amann R."/>
            <person name="Jetten M.S.M."/>
            <person name="Mascher T."/>
            <person name="Medema M.H."/>
            <person name="Devos D.P."/>
            <person name="Kaster A.-K."/>
            <person name="Ovreas L."/>
            <person name="Rohde M."/>
            <person name="Galperin M.Y."/>
            <person name="Jogler C."/>
        </authorList>
    </citation>
    <scope>NUCLEOTIDE SEQUENCE [LARGE SCALE GENOMIC DNA]</scope>
    <source>
        <strain evidence="9 10">K23_9</strain>
    </source>
</reference>
<evidence type="ECO:0000256" key="1">
    <source>
        <dbReference type="ARBA" id="ARBA00001946"/>
    </source>
</evidence>
<dbReference type="InterPro" id="IPR000092">
    <property type="entry name" value="Polyprenyl_synt"/>
</dbReference>
<dbReference type="SFLD" id="SFLDG01017">
    <property type="entry name" value="Polyprenyl_Transferase_Like"/>
    <property type="match status" value="1"/>
</dbReference>
<dbReference type="Proteomes" id="UP000319817">
    <property type="component" value="Chromosome"/>
</dbReference>
<dbReference type="FunFam" id="1.10.600.10:FF:000001">
    <property type="entry name" value="Geranylgeranyl diphosphate synthase"/>
    <property type="match status" value="1"/>
</dbReference>
<evidence type="ECO:0000256" key="2">
    <source>
        <dbReference type="ARBA" id="ARBA00006706"/>
    </source>
</evidence>
<evidence type="ECO:0000256" key="4">
    <source>
        <dbReference type="ARBA" id="ARBA00022723"/>
    </source>
</evidence>
<feature type="compositionally biased region" description="Basic and acidic residues" evidence="8">
    <location>
        <begin position="178"/>
        <end position="195"/>
    </location>
</feature>
<dbReference type="SFLD" id="SFLDS00005">
    <property type="entry name" value="Isoprenoid_Synthase_Type_I"/>
    <property type="match status" value="1"/>
</dbReference>
<feature type="compositionally biased region" description="Polar residues" evidence="8">
    <location>
        <begin position="7"/>
        <end position="17"/>
    </location>
</feature>
<protein>
    <submittedName>
        <fullName evidence="9">Farnesyl diphosphate synthase</fullName>
        <ecNumber evidence="9">2.5.1.10</ecNumber>
    </submittedName>
</protein>
<evidence type="ECO:0000256" key="7">
    <source>
        <dbReference type="RuleBase" id="RU004466"/>
    </source>
</evidence>
<dbReference type="InterPro" id="IPR053378">
    <property type="entry name" value="Prenyl_diphosphate_synthase"/>
</dbReference>
<dbReference type="GO" id="GO:0016114">
    <property type="term" value="P:terpenoid biosynthetic process"/>
    <property type="evidence" value="ECO:0007669"/>
    <property type="project" value="UniProtKB-ARBA"/>
</dbReference>
<dbReference type="SUPFAM" id="SSF48576">
    <property type="entry name" value="Terpenoid synthases"/>
    <property type="match status" value="1"/>
</dbReference>
<dbReference type="PANTHER" id="PTHR43281">
    <property type="entry name" value="FARNESYL DIPHOSPHATE SYNTHASE"/>
    <property type="match status" value="1"/>
</dbReference>
<dbReference type="CDD" id="cd00685">
    <property type="entry name" value="Trans_IPPS_HT"/>
    <property type="match status" value="1"/>
</dbReference>
<keyword evidence="5" id="KW-0460">Magnesium</keyword>
<proteinExistence type="inferred from homology"/>
<dbReference type="Gene3D" id="1.10.600.10">
    <property type="entry name" value="Farnesyl Diphosphate Synthase"/>
    <property type="match status" value="1"/>
</dbReference>
<keyword evidence="3 7" id="KW-0808">Transferase</keyword>